<evidence type="ECO:0000256" key="3">
    <source>
        <dbReference type="ARBA" id="ARBA00022692"/>
    </source>
</evidence>
<dbReference type="InterPro" id="IPR023408">
    <property type="entry name" value="MscS_beta-dom_sf"/>
</dbReference>
<keyword evidence="3 6" id="KW-0812">Transmembrane</keyword>
<comment type="subcellular location">
    <subcellularLocation>
        <location evidence="1">Cell membrane</location>
        <topology evidence="1">Multi-pass membrane protein</topology>
    </subcellularLocation>
</comment>
<accession>A0A420DZS5</accession>
<comment type="caution">
    <text evidence="8">The sequence shown here is derived from an EMBL/GenBank/DDBJ whole genome shotgun (WGS) entry which is preliminary data.</text>
</comment>
<name>A0A420DZS5_9FLAO</name>
<dbReference type="AlphaFoldDB" id="A0A420DZS5"/>
<dbReference type="PANTHER" id="PTHR30221">
    <property type="entry name" value="SMALL-CONDUCTANCE MECHANOSENSITIVE CHANNEL"/>
    <property type="match status" value="1"/>
</dbReference>
<evidence type="ECO:0000256" key="4">
    <source>
        <dbReference type="ARBA" id="ARBA00022989"/>
    </source>
</evidence>
<dbReference type="RefSeq" id="WP_120186949.1">
    <property type="nucleotide sequence ID" value="NZ_RAQM01000009.1"/>
</dbReference>
<feature type="transmembrane region" description="Helical" evidence="6">
    <location>
        <begin position="63"/>
        <end position="82"/>
    </location>
</feature>
<dbReference type="InterPro" id="IPR010920">
    <property type="entry name" value="LSM_dom_sf"/>
</dbReference>
<evidence type="ECO:0000313" key="9">
    <source>
        <dbReference type="Proteomes" id="UP000285780"/>
    </source>
</evidence>
<gene>
    <name evidence="8" type="ORF">C8N26_1751</name>
</gene>
<protein>
    <submittedName>
        <fullName evidence="8">Small-conductance mechanosensitive channel</fullName>
    </submittedName>
</protein>
<dbReference type="GO" id="GO:0005886">
    <property type="term" value="C:plasma membrane"/>
    <property type="evidence" value="ECO:0007669"/>
    <property type="project" value="UniProtKB-SubCell"/>
</dbReference>
<dbReference type="PANTHER" id="PTHR30221:SF1">
    <property type="entry name" value="SMALL-CONDUCTANCE MECHANOSENSITIVE CHANNEL"/>
    <property type="match status" value="1"/>
</dbReference>
<dbReference type="Pfam" id="PF00924">
    <property type="entry name" value="MS_channel_2nd"/>
    <property type="match status" value="1"/>
</dbReference>
<dbReference type="Gene3D" id="1.10.287.1260">
    <property type="match status" value="1"/>
</dbReference>
<keyword evidence="2" id="KW-1003">Cell membrane</keyword>
<dbReference type="EMBL" id="RAQM01000009">
    <property type="protein sequence ID" value="RKF03366.1"/>
    <property type="molecule type" value="Genomic_DNA"/>
</dbReference>
<keyword evidence="9" id="KW-1185">Reference proteome</keyword>
<evidence type="ECO:0000256" key="6">
    <source>
        <dbReference type="SAM" id="Phobius"/>
    </source>
</evidence>
<reference evidence="8 9" key="1">
    <citation type="submission" date="2018-09" db="EMBL/GenBank/DDBJ databases">
        <title>Genomic Encyclopedia of Archaeal and Bacterial Type Strains, Phase II (KMG-II): from individual species to whole genera.</title>
        <authorList>
            <person name="Goeker M."/>
        </authorList>
    </citation>
    <scope>NUCLEOTIDE SEQUENCE [LARGE SCALE GENOMIC DNA]</scope>
    <source>
        <strain evidence="8 9">DSM 16505</strain>
    </source>
</reference>
<feature type="domain" description="Mechanosensitive ion channel MscS" evidence="7">
    <location>
        <begin position="108"/>
        <end position="173"/>
    </location>
</feature>
<sequence>MKELLTYEFNLNSFFGIVGYILLVILIAWGVSRVVRAIIWQLIKHKKEDRFGRTSIQFLRNSVTFIIGLLTVIYIIMTVPAFRSKATLIFSGAGIIAAIIGFAAQAALSNLIAGAFIVIFRPFRVGDYIKLDETRVGIVEDITLRHTVINNFENKRLIIPNSVISTDSILNHTIEDSHILSFNNFKLGIKADIDLARKIIQDEAVKLPTVIDYRTPEQVMADVNQVDVRVIDIHPDHIHMRAYVWLNEPFQEFKTKCNLKEAVHKRFLKEGVDLPIPININEIINKVN</sequence>
<dbReference type="InterPro" id="IPR045275">
    <property type="entry name" value="MscS_archaea/bacteria_type"/>
</dbReference>
<dbReference type="Gene3D" id="2.30.30.60">
    <property type="match status" value="1"/>
</dbReference>
<keyword evidence="5 6" id="KW-0472">Membrane</keyword>
<dbReference type="Gene3D" id="3.30.70.100">
    <property type="match status" value="1"/>
</dbReference>
<dbReference type="InterPro" id="IPR006685">
    <property type="entry name" value="MscS_channel_2nd"/>
</dbReference>
<proteinExistence type="predicted"/>
<evidence type="ECO:0000256" key="5">
    <source>
        <dbReference type="ARBA" id="ARBA00023136"/>
    </source>
</evidence>
<keyword evidence="4 6" id="KW-1133">Transmembrane helix</keyword>
<dbReference type="SUPFAM" id="SSF50182">
    <property type="entry name" value="Sm-like ribonucleoproteins"/>
    <property type="match status" value="1"/>
</dbReference>
<feature type="transmembrane region" description="Helical" evidence="6">
    <location>
        <begin position="20"/>
        <end position="43"/>
    </location>
</feature>
<dbReference type="Proteomes" id="UP000285780">
    <property type="component" value="Unassembled WGS sequence"/>
</dbReference>
<evidence type="ECO:0000313" key="8">
    <source>
        <dbReference type="EMBL" id="RKF03366.1"/>
    </source>
</evidence>
<dbReference type="SUPFAM" id="SSF82689">
    <property type="entry name" value="Mechanosensitive channel protein MscS (YggB), C-terminal domain"/>
    <property type="match status" value="1"/>
</dbReference>
<feature type="transmembrane region" description="Helical" evidence="6">
    <location>
        <begin position="88"/>
        <end position="120"/>
    </location>
</feature>
<organism evidence="8 9">
    <name type="scientific">Tenacibaculum lutimaris</name>
    <dbReference type="NCBI Taxonomy" id="285258"/>
    <lineage>
        <taxon>Bacteria</taxon>
        <taxon>Pseudomonadati</taxon>
        <taxon>Bacteroidota</taxon>
        <taxon>Flavobacteriia</taxon>
        <taxon>Flavobacteriales</taxon>
        <taxon>Flavobacteriaceae</taxon>
        <taxon>Tenacibaculum</taxon>
    </lineage>
</organism>
<dbReference type="GO" id="GO:0008381">
    <property type="term" value="F:mechanosensitive monoatomic ion channel activity"/>
    <property type="evidence" value="ECO:0007669"/>
    <property type="project" value="InterPro"/>
</dbReference>
<evidence type="ECO:0000256" key="2">
    <source>
        <dbReference type="ARBA" id="ARBA00022475"/>
    </source>
</evidence>
<dbReference type="InterPro" id="IPR011066">
    <property type="entry name" value="MscS_channel_C_sf"/>
</dbReference>
<evidence type="ECO:0000259" key="7">
    <source>
        <dbReference type="Pfam" id="PF00924"/>
    </source>
</evidence>
<evidence type="ECO:0000256" key="1">
    <source>
        <dbReference type="ARBA" id="ARBA00004651"/>
    </source>
</evidence>